<dbReference type="GO" id="GO:0016829">
    <property type="term" value="F:lyase activity"/>
    <property type="evidence" value="ECO:0007669"/>
    <property type="project" value="InterPro"/>
</dbReference>
<name>A0A415N9A3_9BACE</name>
<dbReference type="Proteomes" id="UP000285013">
    <property type="component" value="Unassembled WGS sequence"/>
</dbReference>
<evidence type="ECO:0000313" key="2">
    <source>
        <dbReference type="EMBL" id="RHL93217.1"/>
    </source>
</evidence>
<evidence type="ECO:0000313" key="3">
    <source>
        <dbReference type="Proteomes" id="UP000285013"/>
    </source>
</evidence>
<evidence type="ECO:0000259" key="1">
    <source>
        <dbReference type="Pfam" id="PF03559"/>
    </source>
</evidence>
<dbReference type="Gene3D" id="3.90.79.40">
    <property type="entry name" value="EvaA sugar 2,3-dehydratase subunit"/>
    <property type="match status" value="2"/>
</dbReference>
<organism evidence="2 3">
    <name type="scientific">Bacteroides intestinalis</name>
    <dbReference type="NCBI Taxonomy" id="329854"/>
    <lineage>
        <taxon>Bacteria</taxon>
        <taxon>Pseudomonadati</taxon>
        <taxon>Bacteroidota</taxon>
        <taxon>Bacteroidia</taxon>
        <taxon>Bacteroidales</taxon>
        <taxon>Bacteroidaceae</taxon>
        <taxon>Bacteroides</taxon>
    </lineage>
</organism>
<dbReference type="RefSeq" id="WP_118422996.1">
    <property type="nucleotide sequence ID" value="NZ_QRPE01000010.1"/>
</dbReference>
<dbReference type="Pfam" id="PF03559">
    <property type="entry name" value="Hexose_dehydrat"/>
    <property type="match status" value="2"/>
</dbReference>
<reference evidence="2 3" key="1">
    <citation type="submission" date="2018-08" db="EMBL/GenBank/DDBJ databases">
        <title>A genome reference for cultivated species of the human gut microbiota.</title>
        <authorList>
            <person name="Zou Y."/>
            <person name="Xue W."/>
            <person name="Luo G."/>
        </authorList>
    </citation>
    <scope>NUCLEOTIDE SEQUENCE [LARGE SCALE GENOMIC DNA]</scope>
    <source>
        <strain evidence="2 3">AF36-16BH</strain>
    </source>
</reference>
<dbReference type="AlphaFoldDB" id="A0A415N9A3"/>
<protein>
    <submittedName>
        <fullName evidence="2">NDP-hexose 2,3-dehydratase</fullName>
    </submittedName>
</protein>
<accession>A0A415N9A3</accession>
<dbReference type="EMBL" id="QRPE01000010">
    <property type="protein sequence ID" value="RHL93217.1"/>
    <property type="molecule type" value="Genomic_DNA"/>
</dbReference>
<comment type="caution">
    <text evidence="2">The sequence shown here is derived from an EMBL/GenBank/DDBJ whole genome shotgun (WGS) entry which is preliminary data.</text>
</comment>
<feature type="domain" description="dTDP-4-dehydro-6-deoxy-alpha-D-glucopyranose 2,3-dehydratase" evidence="1">
    <location>
        <begin position="26"/>
        <end position="226"/>
    </location>
</feature>
<dbReference type="InterPro" id="IPR005212">
    <property type="entry name" value="EvaA-like"/>
</dbReference>
<dbReference type="InterPro" id="IPR038153">
    <property type="entry name" value="EvaA-like_sf"/>
</dbReference>
<sequence>MMNFEFEGTFFESSLETERSLIHNDQFEKWLKAHCKLEEFDVQEIPFSELENWGFVNDSEKLSHTSGKFFTIEGLRVRIEQGNILHEWEQPIINQPEIGILCFITRVIDGVRYFLVQAKMEPGNINVLQISPTLQATRSNFTCVHKGKVPNYLDLFMAKDYKVVIDQLQTEQGGRFLKKRNRNLIIEIDHDIPVKDDFCWLTLRQVKDLMKRDNLINMDSRSVLSMIPLIEDSVALSLKKMTPIEFRSYVESKGISDRGVEYINSYISENALHNMEEILSWMTNLKFVTQIIIEKIPLRDLKNWTIGENEIHHVQKNRYFSVNAVKVKAGSREVTSWTQPLVKDSNVGLLAFVTKSIYGVLHFLVQGKVEPGNIDIVEMSPTISCSNYEERKNAEDRPYLFDEILSGKFEVLSDSLQSEEGGRFWKLQNRNMIVKAPDDFEIKELDNYIWMTLAQVKEFMRFGKFNIEARSIVSSIDFK</sequence>
<feature type="domain" description="dTDP-4-dehydro-6-deoxy-alpha-D-glucopyranose 2,3-dehydratase" evidence="1">
    <location>
        <begin position="276"/>
        <end position="475"/>
    </location>
</feature>
<proteinExistence type="predicted"/>
<gene>
    <name evidence="2" type="ORF">DWZ95_10445</name>
</gene>